<keyword evidence="3" id="KW-1185">Reference proteome</keyword>
<keyword evidence="1" id="KW-0472">Membrane</keyword>
<sequence length="58" mass="6187">MNTAWKTGILAGSLTIIILFFLDVLLPDLPALLQVSSNAVVSFLAMATAYAVFSKKNS</sequence>
<protein>
    <submittedName>
        <fullName evidence="2">Uncharacterized protein</fullName>
    </submittedName>
</protein>
<dbReference type="EMBL" id="BJUN01000005">
    <property type="protein sequence ID" value="GEK58222.1"/>
    <property type="molecule type" value="Genomic_DNA"/>
</dbReference>
<comment type="caution">
    <text evidence="2">The sequence shown here is derived from an EMBL/GenBank/DDBJ whole genome shotgun (WGS) entry which is preliminary data.</text>
</comment>
<feature type="transmembrane region" description="Helical" evidence="1">
    <location>
        <begin position="32"/>
        <end position="53"/>
    </location>
</feature>
<organism evidence="2 3">
    <name type="scientific">Marinococcus halophilus</name>
    <dbReference type="NCBI Taxonomy" id="1371"/>
    <lineage>
        <taxon>Bacteria</taxon>
        <taxon>Bacillati</taxon>
        <taxon>Bacillota</taxon>
        <taxon>Bacilli</taxon>
        <taxon>Bacillales</taxon>
        <taxon>Bacillaceae</taxon>
        <taxon>Marinococcus</taxon>
    </lineage>
</organism>
<keyword evidence="1" id="KW-0812">Transmembrane</keyword>
<evidence type="ECO:0000313" key="3">
    <source>
        <dbReference type="Proteomes" id="UP000321051"/>
    </source>
</evidence>
<dbReference type="STRING" id="1371.GCA_900166605_02632"/>
<evidence type="ECO:0000256" key="1">
    <source>
        <dbReference type="SAM" id="Phobius"/>
    </source>
</evidence>
<name>A0A510Y4G9_MARHA</name>
<keyword evidence="1" id="KW-1133">Transmembrane helix</keyword>
<proteinExistence type="predicted"/>
<feature type="transmembrane region" description="Helical" evidence="1">
    <location>
        <begin position="7"/>
        <end position="26"/>
    </location>
</feature>
<evidence type="ECO:0000313" key="2">
    <source>
        <dbReference type="EMBL" id="GEK58222.1"/>
    </source>
</evidence>
<reference evidence="2 3" key="1">
    <citation type="submission" date="2019-07" db="EMBL/GenBank/DDBJ databases">
        <title>Whole genome shotgun sequence of Marinococcus halophilus NBRC 102359.</title>
        <authorList>
            <person name="Hosoyama A."/>
            <person name="Uohara A."/>
            <person name="Ohji S."/>
            <person name="Ichikawa N."/>
        </authorList>
    </citation>
    <scope>NUCLEOTIDE SEQUENCE [LARGE SCALE GENOMIC DNA]</scope>
    <source>
        <strain evidence="2 3">NBRC 102359</strain>
    </source>
</reference>
<accession>A0A510Y4G9</accession>
<dbReference type="RefSeq" id="WP_158219126.1">
    <property type="nucleotide sequence ID" value="NZ_BJUN01000005.1"/>
</dbReference>
<gene>
    <name evidence="2" type="ORF">MHA01_11270</name>
</gene>
<dbReference type="AlphaFoldDB" id="A0A510Y4G9"/>
<dbReference type="Proteomes" id="UP000321051">
    <property type="component" value="Unassembled WGS sequence"/>
</dbReference>